<feature type="transmembrane region" description="Helical" evidence="5">
    <location>
        <begin position="6"/>
        <end position="25"/>
    </location>
</feature>
<dbReference type="SUPFAM" id="SSF53335">
    <property type="entry name" value="S-adenosyl-L-methionine-dependent methyltransferases"/>
    <property type="match status" value="1"/>
</dbReference>
<evidence type="ECO:0000313" key="6">
    <source>
        <dbReference type="EMBL" id="SVE04553.1"/>
    </source>
</evidence>
<dbReference type="AlphaFoldDB" id="A0A383AAA3"/>
<evidence type="ECO:0008006" key="7">
    <source>
        <dbReference type="Google" id="ProtNLM"/>
    </source>
</evidence>
<evidence type="ECO:0000256" key="5">
    <source>
        <dbReference type="SAM" id="Phobius"/>
    </source>
</evidence>
<dbReference type="GO" id="GO:0005739">
    <property type="term" value="C:mitochondrion"/>
    <property type="evidence" value="ECO:0007669"/>
    <property type="project" value="UniProtKB-SubCell"/>
</dbReference>
<protein>
    <recommendedName>
        <fullName evidence="7">Histidine-specific methyltransferase SAM-dependent domain-containing protein</fullName>
    </recommendedName>
</protein>
<comment type="subcellular location">
    <subcellularLocation>
        <location evidence="1">Mitochondrion</location>
    </subcellularLocation>
</comment>
<dbReference type="GO" id="GO:0032259">
    <property type="term" value="P:methylation"/>
    <property type="evidence" value="ECO:0007669"/>
    <property type="project" value="UniProtKB-KW"/>
</dbReference>
<sequence>GDFITAPLISNLFGEMIAIWCVAFWEYIGKPRKILLVELGPGDGSLCKDLLKTFKQFKNFYNSLEINLLEISDKLKTIQKSKINNKKVKWIKKIKEINCGPVIFLGNEFFDALPIKQIYKKKKLFFEKYVALSNDNKKVKFLHKTANNSLIKRIQNLNLISVGNTIEYPLVALKFLETIAKKINKFDGGLLTFDYGYTEKKNQNTLQSVKKHKYTNLFSMPHHSDITSHLNFKLFHEILKKNNLNVEKITTQ</sequence>
<keyword evidence="4" id="KW-0496">Mitochondrion</keyword>
<accession>A0A383AAA3</accession>
<keyword evidence="5" id="KW-1133">Transmembrane helix</keyword>
<dbReference type="InterPro" id="IPR003788">
    <property type="entry name" value="NDUFAF7"/>
</dbReference>
<dbReference type="EMBL" id="UINC01190407">
    <property type="protein sequence ID" value="SVE04553.1"/>
    <property type="molecule type" value="Genomic_DNA"/>
</dbReference>
<dbReference type="InterPro" id="IPR038375">
    <property type="entry name" value="NDUFAF7_sf"/>
</dbReference>
<feature type="non-terminal residue" evidence="6">
    <location>
        <position position="1"/>
    </location>
</feature>
<gene>
    <name evidence="6" type="ORF">METZ01_LOCUS457407</name>
</gene>
<reference evidence="6" key="1">
    <citation type="submission" date="2018-05" db="EMBL/GenBank/DDBJ databases">
        <authorList>
            <person name="Lanie J.A."/>
            <person name="Ng W.-L."/>
            <person name="Kazmierczak K.M."/>
            <person name="Andrzejewski T.M."/>
            <person name="Davidsen T.M."/>
            <person name="Wayne K.J."/>
            <person name="Tettelin H."/>
            <person name="Glass J.I."/>
            <person name="Rusch D."/>
            <person name="Podicherti R."/>
            <person name="Tsui H.-C.T."/>
            <person name="Winkler M.E."/>
        </authorList>
    </citation>
    <scope>NUCLEOTIDE SEQUENCE</scope>
</reference>
<keyword evidence="2" id="KW-0489">Methyltransferase</keyword>
<dbReference type="InterPro" id="IPR029063">
    <property type="entry name" value="SAM-dependent_MTases_sf"/>
</dbReference>
<name>A0A383AAA3_9ZZZZ</name>
<dbReference type="GO" id="GO:0035243">
    <property type="term" value="F:protein-arginine omega-N symmetric methyltransferase activity"/>
    <property type="evidence" value="ECO:0007669"/>
    <property type="project" value="TreeGrafter"/>
</dbReference>
<evidence type="ECO:0000256" key="3">
    <source>
        <dbReference type="ARBA" id="ARBA00022679"/>
    </source>
</evidence>
<keyword evidence="3" id="KW-0808">Transferase</keyword>
<organism evidence="6">
    <name type="scientific">marine metagenome</name>
    <dbReference type="NCBI Taxonomy" id="408172"/>
    <lineage>
        <taxon>unclassified sequences</taxon>
        <taxon>metagenomes</taxon>
        <taxon>ecological metagenomes</taxon>
    </lineage>
</organism>
<dbReference type="PANTHER" id="PTHR12049">
    <property type="entry name" value="PROTEIN ARGININE METHYLTRANSFERASE NDUFAF7, MITOCHONDRIAL"/>
    <property type="match status" value="1"/>
</dbReference>
<evidence type="ECO:0000256" key="4">
    <source>
        <dbReference type="ARBA" id="ARBA00023128"/>
    </source>
</evidence>
<keyword evidence="5" id="KW-0472">Membrane</keyword>
<evidence type="ECO:0000256" key="1">
    <source>
        <dbReference type="ARBA" id="ARBA00004173"/>
    </source>
</evidence>
<dbReference type="Gene3D" id="3.40.50.12710">
    <property type="match status" value="1"/>
</dbReference>
<feature type="non-terminal residue" evidence="6">
    <location>
        <position position="252"/>
    </location>
</feature>
<dbReference type="Pfam" id="PF02636">
    <property type="entry name" value="Methyltransf_28"/>
    <property type="match status" value="1"/>
</dbReference>
<evidence type="ECO:0000256" key="2">
    <source>
        <dbReference type="ARBA" id="ARBA00022603"/>
    </source>
</evidence>
<proteinExistence type="predicted"/>
<keyword evidence="5" id="KW-0812">Transmembrane</keyword>
<dbReference type="PANTHER" id="PTHR12049:SF7">
    <property type="entry name" value="PROTEIN ARGININE METHYLTRANSFERASE NDUFAF7, MITOCHONDRIAL"/>
    <property type="match status" value="1"/>
</dbReference>